<evidence type="ECO:0000256" key="3">
    <source>
        <dbReference type="ARBA" id="ARBA00022475"/>
    </source>
</evidence>
<dbReference type="InterPro" id="IPR021182">
    <property type="entry name" value="SOK_magnoliopsida"/>
</dbReference>
<accession>A0ABQ4ZGL4</accession>
<evidence type="ECO:0000256" key="2">
    <source>
        <dbReference type="ARBA" id="ARBA00022473"/>
    </source>
</evidence>
<dbReference type="PIRSF" id="PIRSF031043">
    <property type="entry name" value="UCP031043"/>
    <property type="match status" value="1"/>
</dbReference>
<evidence type="ECO:0000256" key="4">
    <source>
        <dbReference type="ARBA" id="ARBA00022618"/>
    </source>
</evidence>
<evidence type="ECO:0000313" key="12">
    <source>
        <dbReference type="Proteomes" id="UP001151760"/>
    </source>
</evidence>
<dbReference type="EMBL" id="BQNB010011240">
    <property type="protein sequence ID" value="GJS87983.1"/>
    <property type="molecule type" value="Genomic_DNA"/>
</dbReference>
<dbReference type="Pfam" id="PF06136">
    <property type="entry name" value="SOK"/>
    <property type="match status" value="1"/>
</dbReference>
<feature type="compositionally biased region" description="Low complexity" evidence="9">
    <location>
        <begin position="208"/>
        <end position="220"/>
    </location>
</feature>
<dbReference type="Proteomes" id="UP001151760">
    <property type="component" value="Unassembled WGS sequence"/>
</dbReference>
<reference evidence="11" key="2">
    <citation type="submission" date="2022-01" db="EMBL/GenBank/DDBJ databases">
        <authorList>
            <person name="Yamashiro T."/>
            <person name="Shiraishi A."/>
            <person name="Satake H."/>
            <person name="Nakayama K."/>
        </authorList>
    </citation>
    <scope>NUCLEOTIDE SEQUENCE</scope>
</reference>
<protein>
    <submittedName>
        <fullName evidence="11">Protein upstream of flc</fullName>
    </submittedName>
</protein>
<evidence type="ECO:0000256" key="7">
    <source>
        <dbReference type="ARBA" id="ARBA00024211"/>
    </source>
</evidence>
<dbReference type="PANTHER" id="PTHR31083">
    <property type="entry name" value="UPSTREAM OF FLC PROTEIN (DUF966)"/>
    <property type="match status" value="1"/>
</dbReference>
<feature type="region of interest" description="Disordered" evidence="9">
    <location>
        <begin position="122"/>
        <end position="146"/>
    </location>
</feature>
<keyword evidence="5" id="KW-0472">Membrane</keyword>
<comment type="subunit">
    <text evidence="8">Homodimer. Forms long polymer filaments with other SOKs proteins polymers (e.g. SOK1, SOK2, SOK3 and SOK4) crucial for polar localization and biological activity. Binds to ANGUSTIFOLIA (AN).</text>
</comment>
<evidence type="ECO:0000256" key="9">
    <source>
        <dbReference type="SAM" id="MobiDB-lite"/>
    </source>
</evidence>
<evidence type="ECO:0000256" key="8">
    <source>
        <dbReference type="ARBA" id="ARBA00046534"/>
    </source>
</evidence>
<keyword evidence="4" id="KW-0132">Cell division</keyword>
<comment type="subcellular location">
    <subcellularLocation>
        <location evidence="1">Cell membrane</location>
        <topology evidence="1">Peripheral membrane protein</topology>
        <orientation evidence="1">Cytoplasmic side</orientation>
    </subcellularLocation>
</comment>
<reference evidence="11" key="1">
    <citation type="journal article" date="2022" name="Int. J. Mol. Sci.">
        <title>Draft Genome of Tanacetum Coccineum: Genomic Comparison of Closely Related Tanacetum-Family Plants.</title>
        <authorList>
            <person name="Yamashiro T."/>
            <person name="Shiraishi A."/>
            <person name="Nakayama K."/>
            <person name="Satake H."/>
        </authorList>
    </citation>
    <scope>NUCLEOTIDE SEQUENCE</scope>
</reference>
<feature type="compositionally biased region" description="Low complexity" evidence="9">
    <location>
        <begin position="123"/>
        <end position="146"/>
    </location>
</feature>
<feature type="region of interest" description="Disordered" evidence="9">
    <location>
        <begin position="200"/>
        <end position="221"/>
    </location>
</feature>
<evidence type="ECO:0000259" key="10">
    <source>
        <dbReference type="Pfam" id="PF06136"/>
    </source>
</evidence>
<comment type="similarity">
    <text evidence="7">Belongs to the SOSEKI family.</text>
</comment>
<comment type="caution">
    <text evidence="11">The sequence shown here is derived from an EMBL/GenBank/DDBJ whole genome shotgun (WGS) entry which is preliminary data.</text>
</comment>
<sequence length="463" mass="50920">MEMVEMKKVPVVYYLCRNRQLEHPHFIEVALVSPDGLYLRDVLKKFESMRGKGMAAMYSWSCKRSYKNAFVWNDLCEDDLIVPAHGNEYVLKGSELFGDYNSGCIVPARSLLLQNVEQLTEPQSTITQDESSSTTSSSGVSPQSKSGKLVMLDSCHSLTKYKIYKSTNRLADASTQTEERVKEKGARKTCRRSFSIDSGTVESITNDSPPSSSGTCSSASKTDTLESLMKADGGKLNISESLVEEVKEDEEDKVPSNTKLSAANMLLQLFSCGSISAEDEYFGRPSSCSSRSLGSRFPSRLLSSSVRFGELDCLPERTSFMGIKLEDKQYFSGSLVETKSVKEEGISSLKRSSSYNANRNNKCDLALTRTKCIPRSIKASLSKHPRSASMRLSDAASSHILSPCSSNHGSKRMTVACSPKKPSKLTGCITDNKENMLKIDESRLASGARVIIHYEAPCDSKGL</sequence>
<evidence type="ECO:0000256" key="6">
    <source>
        <dbReference type="ARBA" id="ARBA00023306"/>
    </source>
</evidence>
<evidence type="ECO:0000256" key="1">
    <source>
        <dbReference type="ARBA" id="ARBA00004413"/>
    </source>
</evidence>
<name>A0ABQ4ZGL4_9ASTR</name>
<dbReference type="InterPro" id="IPR010369">
    <property type="entry name" value="SOK"/>
</dbReference>
<dbReference type="InterPro" id="IPR048351">
    <property type="entry name" value="SOK_DIX"/>
</dbReference>
<gene>
    <name evidence="11" type="ORF">Tco_0770619</name>
</gene>
<proteinExistence type="inferred from homology"/>
<feature type="domain" description="SOSEKI DIX-like" evidence="10">
    <location>
        <begin position="9"/>
        <end position="97"/>
    </location>
</feature>
<evidence type="ECO:0000256" key="5">
    <source>
        <dbReference type="ARBA" id="ARBA00023136"/>
    </source>
</evidence>
<keyword evidence="2" id="KW-0217">Developmental protein</keyword>
<dbReference type="PANTHER" id="PTHR31083:SF28">
    <property type="entry name" value="PROTEIN UPSTREAM OF FLC"/>
    <property type="match status" value="1"/>
</dbReference>
<organism evidence="11 12">
    <name type="scientific">Tanacetum coccineum</name>
    <dbReference type="NCBI Taxonomy" id="301880"/>
    <lineage>
        <taxon>Eukaryota</taxon>
        <taxon>Viridiplantae</taxon>
        <taxon>Streptophyta</taxon>
        <taxon>Embryophyta</taxon>
        <taxon>Tracheophyta</taxon>
        <taxon>Spermatophyta</taxon>
        <taxon>Magnoliopsida</taxon>
        <taxon>eudicotyledons</taxon>
        <taxon>Gunneridae</taxon>
        <taxon>Pentapetalae</taxon>
        <taxon>asterids</taxon>
        <taxon>campanulids</taxon>
        <taxon>Asterales</taxon>
        <taxon>Asteraceae</taxon>
        <taxon>Asteroideae</taxon>
        <taxon>Anthemideae</taxon>
        <taxon>Anthemidinae</taxon>
        <taxon>Tanacetum</taxon>
    </lineage>
</organism>
<keyword evidence="3" id="KW-1003">Cell membrane</keyword>
<evidence type="ECO:0000313" key="11">
    <source>
        <dbReference type="EMBL" id="GJS87983.1"/>
    </source>
</evidence>
<keyword evidence="12" id="KW-1185">Reference proteome</keyword>
<keyword evidence="6" id="KW-0131">Cell cycle</keyword>